<dbReference type="SUPFAM" id="SSF51445">
    <property type="entry name" value="(Trans)glycosidases"/>
    <property type="match status" value="1"/>
</dbReference>
<feature type="region of interest" description="Disordered" evidence="1">
    <location>
        <begin position="128"/>
        <end position="183"/>
    </location>
</feature>
<reference evidence="3" key="2">
    <citation type="submission" date="2020-09" db="EMBL/GenBank/DDBJ databases">
        <authorList>
            <person name="Sun Q."/>
            <person name="Ohkuma M."/>
        </authorList>
    </citation>
    <scope>NUCLEOTIDE SEQUENCE</scope>
    <source>
        <strain evidence="3">JCM 4988</strain>
    </source>
</reference>
<evidence type="ECO:0000256" key="1">
    <source>
        <dbReference type="SAM" id="MobiDB-lite"/>
    </source>
</evidence>
<gene>
    <name evidence="3" type="ORF">GCM10010387_07270</name>
</gene>
<name>A0A918PNG1_9ACTN</name>
<dbReference type="Proteomes" id="UP000630936">
    <property type="component" value="Unassembled WGS sequence"/>
</dbReference>
<dbReference type="InterPro" id="IPR015020">
    <property type="entry name" value="Rv2525c-like_Glyco_Hydro-like"/>
</dbReference>
<evidence type="ECO:0000313" key="3">
    <source>
        <dbReference type="EMBL" id="GGZ17174.1"/>
    </source>
</evidence>
<keyword evidence="4" id="KW-1185">Reference proteome</keyword>
<organism evidence="3 4">
    <name type="scientific">Streptomyces inusitatus</name>
    <dbReference type="NCBI Taxonomy" id="68221"/>
    <lineage>
        <taxon>Bacteria</taxon>
        <taxon>Bacillati</taxon>
        <taxon>Actinomycetota</taxon>
        <taxon>Actinomycetes</taxon>
        <taxon>Kitasatosporales</taxon>
        <taxon>Streptomycetaceae</taxon>
        <taxon>Streptomyces</taxon>
    </lineage>
</organism>
<accession>A0A918PNG1</accession>
<feature type="domain" description="Rv2525c-like glycoside hydrolase-like" evidence="2">
    <location>
        <begin position="78"/>
        <end position="312"/>
    </location>
</feature>
<dbReference type="Pfam" id="PF08924">
    <property type="entry name" value="Rv2525c_GlyHyd-like"/>
    <property type="match status" value="1"/>
</dbReference>
<protein>
    <recommendedName>
        <fullName evidence="2">Rv2525c-like glycoside hydrolase-like domain-containing protein</fullName>
    </recommendedName>
</protein>
<feature type="compositionally biased region" description="Pro residues" evidence="1">
    <location>
        <begin position="332"/>
        <end position="345"/>
    </location>
</feature>
<evidence type="ECO:0000259" key="2">
    <source>
        <dbReference type="Pfam" id="PF08924"/>
    </source>
</evidence>
<reference evidence="3" key="1">
    <citation type="journal article" date="2014" name="Int. J. Syst. Evol. Microbiol.">
        <title>Complete genome sequence of Corynebacterium casei LMG S-19264T (=DSM 44701T), isolated from a smear-ripened cheese.</title>
        <authorList>
            <consortium name="US DOE Joint Genome Institute (JGI-PGF)"/>
            <person name="Walter F."/>
            <person name="Albersmeier A."/>
            <person name="Kalinowski J."/>
            <person name="Ruckert C."/>
        </authorList>
    </citation>
    <scope>NUCLEOTIDE SEQUENCE</scope>
    <source>
        <strain evidence="3">JCM 4988</strain>
    </source>
</reference>
<comment type="caution">
    <text evidence="3">The sequence shown here is derived from an EMBL/GenBank/DDBJ whole genome shotgun (WGS) entry which is preliminary data.</text>
</comment>
<dbReference type="AlphaFoldDB" id="A0A918PNG1"/>
<proteinExistence type="predicted"/>
<dbReference type="RefSeq" id="WP_190121329.1">
    <property type="nucleotide sequence ID" value="NZ_BMWG01000001.1"/>
</dbReference>
<sequence>MRTRSRAQVAAALVLISLLGLPDLLLAPPPGRTASDTRRASTTGVLAEPPDTTADTDVTFRGLAFDVCRVPSLAVMRAWRGSSPYGAVGVTYGGRGRDCPDQPHLTRRWVSEVHRMGWRVLPVFAGSQPPCAREPRRADEAGEAGKAGEPEETQEAAAARGARNARESIGAAPAAQGEREGGDAVRQAAALGMDRGSALYVSLRSYDLGDADCVRATLDFIRAWNREVRRQGYVPGLRGDAETGARHMERARRAGTGDLPSALWFSRWNHRPSLHGEAVLHPYAWRVKRRIHQYEGEVTEEYGGHRLTVGRNMTDAPVARVSRRPEDDPKAPGTPSPPPGGANQP</sequence>
<dbReference type="Gene3D" id="3.20.20.80">
    <property type="entry name" value="Glycosidases"/>
    <property type="match status" value="1"/>
</dbReference>
<dbReference type="InterPro" id="IPR017853">
    <property type="entry name" value="GH"/>
</dbReference>
<dbReference type="EMBL" id="BMWG01000001">
    <property type="protein sequence ID" value="GGZ17174.1"/>
    <property type="molecule type" value="Genomic_DNA"/>
</dbReference>
<feature type="region of interest" description="Disordered" evidence="1">
    <location>
        <begin position="30"/>
        <end position="53"/>
    </location>
</feature>
<evidence type="ECO:0000313" key="4">
    <source>
        <dbReference type="Proteomes" id="UP000630936"/>
    </source>
</evidence>
<feature type="region of interest" description="Disordered" evidence="1">
    <location>
        <begin position="309"/>
        <end position="345"/>
    </location>
</feature>